<evidence type="ECO:0000313" key="2">
    <source>
        <dbReference type="Proteomes" id="UP000049983"/>
    </source>
</evidence>
<dbReference type="STRING" id="311410.LA5095_03601"/>
<dbReference type="InterPro" id="IPR009412">
    <property type="entry name" value="DUF1062"/>
</dbReference>
<accession>A0A0M6ZCC2</accession>
<organism evidence="1 2">
    <name type="scientific">Roseibium album</name>
    <dbReference type="NCBI Taxonomy" id="311410"/>
    <lineage>
        <taxon>Bacteria</taxon>
        <taxon>Pseudomonadati</taxon>
        <taxon>Pseudomonadota</taxon>
        <taxon>Alphaproteobacteria</taxon>
        <taxon>Hyphomicrobiales</taxon>
        <taxon>Stappiaceae</taxon>
        <taxon>Roseibium</taxon>
    </lineage>
</organism>
<evidence type="ECO:0008006" key="3">
    <source>
        <dbReference type="Google" id="ProtNLM"/>
    </source>
</evidence>
<protein>
    <recommendedName>
        <fullName evidence="3">DUF1062 domain-containing protein</fullName>
    </recommendedName>
</protein>
<proteinExistence type="predicted"/>
<dbReference type="RefSeq" id="WP_082442871.1">
    <property type="nucleotide sequence ID" value="NZ_CXWA01000004.1"/>
</dbReference>
<dbReference type="OrthoDB" id="9810886at2"/>
<gene>
    <name evidence="1" type="ORF">LA5096_04883</name>
</gene>
<dbReference type="Pfam" id="PF06353">
    <property type="entry name" value="DUF1062"/>
    <property type="match status" value="1"/>
</dbReference>
<dbReference type="Proteomes" id="UP000049983">
    <property type="component" value="Unassembled WGS sequence"/>
</dbReference>
<dbReference type="GeneID" id="97672162"/>
<dbReference type="EMBL" id="CXWC01000013">
    <property type="protein sequence ID" value="CTQ76793.1"/>
    <property type="molecule type" value="Genomic_DNA"/>
</dbReference>
<name>A0A0M6ZCC2_9HYPH</name>
<dbReference type="AlphaFoldDB" id="A0A0M6ZCC2"/>
<evidence type="ECO:0000313" key="1">
    <source>
        <dbReference type="EMBL" id="CTQ76793.1"/>
    </source>
</evidence>
<keyword evidence="2" id="KW-1185">Reference proteome</keyword>
<sequence>MSLLSSVEWTVLTTESPQIKHPCRRCGAISSFASTGKFRLNANGSRLDAWLIYKCLACDNRWNLSLFERRPVGNIPRDLLVSLQENDASLAHRIASNPLANSACVASGHGSEFSITKRLQVRTSENGSQSNLTILNPLKCPVRMDKVLAQELSLSRSVVHELAEEGAIYLPLCSGKAMKRPIKERTVVEIRSTQCTRVSDLNYRLMNFPKME</sequence>
<reference evidence="2" key="1">
    <citation type="submission" date="2015-07" db="EMBL/GenBank/DDBJ databases">
        <authorList>
            <person name="Rodrigo-Torres Lidia"/>
            <person name="Arahal R.David."/>
        </authorList>
    </citation>
    <scope>NUCLEOTIDE SEQUENCE [LARGE SCALE GENOMIC DNA]</scope>
    <source>
        <strain evidence="2">CECT 5096</strain>
    </source>
</reference>